<dbReference type="RefSeq" id="WP_153454937.1">
    <property type="nucleotide sequence ID" value="NZ_WEGJ01000020.1"/>
</dbReference>
<dbReference type="AlphaFoldDB" id="A0A7K0CLI5"/>
<evidence type="ECO:0000313" key="3">
    <source>
        <dbReference type="Proteomes" id="UP000466345"/>
    </source>
</evidence>
<dbReference type="Pfam" id="PF01510">
    <property type="entry name" value="Amidase_2"/>
    <property type="match status" value="1"/>
</dbReference>
<dbReference type="OrthoDB" id="5178799at2"/>
<evidence type="ECO:0000259" key="1">
    <source>
        <dbReference type="SMART" id="SM00644"/>
    </source>
</evidence>
<comment type="caution">
    <text evidence="2">The sequence shown here is derived from an EMBL/GenBank/DDBJ whole genome shotgun (WGS) entry which is preliminary data.</text>
</comment>
<organism evidence="2 3">
    <name type="scientific">Streptomyces smaragdinus</name>
    <dbReference type="NCBI Taxonomy" id="2585196"/>
    <lineage>
        <taxon>Bacteria</taxon>
        <taxon>Bacillati</taxon>
        <taxon>Actinomycetota</taxon>
        <taxon>Actinomycetes</taxon>
        <taxon>Kitasatosporales</taxon>
        <taxon>Streptomycetaceae</taxon>
        <taxon>Streptomyces</taxon>
    </lineage>
</organism>
<feature type="domain" description="N-acetylmuramoyl-L-alanine amidase" evidence="1">
    <location>
        <begin position="32"/>
        <end position="191"/>
    </location>
</feature>
<evidence type="ECO:0000313" key="2">
    <source>
        <dbReference type="EMBL" id="MQY14346.1"/>
    </source>
</evidence>
<dbReference type="InterPro" id="IPR036505">
    <property type="entry name" value="Amidase/PGRP_sf"/>
</dbReference>
<dbReference type="GO" id="GO:0008745">
    <property type="term" value="F:N-acetylmuramoyl-L-alanine amidase activity"/>
    <property type="evidence" value="ECO:0007669"/>
    <property type="project" value="InterPro"/>
</dbReference>
<dbReference type="InterPro" id="IPR002502">
    <property type="entry name" value="Amidase_domain"/>
</dbReference>
<protein>
    <recommendedName>
        <fullName evidence="1">N-acetylmuramoyl-L-alanine amidase domain-containing protein</fullName>
    </recommendedName>
</protein>
<gene>
    <name evidence="2" type="ORF">SRB5_45100</name>
</gene>
<proteinExistence type="predicted"/>
<reference evidence="2 3" key="1">
    <citation type="submission" date="2019-10" db="EMBL/GenBank/DDBJ databases">
        <title>Streptomyces smaragdinus sp. nov. and Streptomyces fabii sp. nov., isolated from the gut of fungus growing-termite Macrotermes natalensis.</title>
        <authorList>
            <person name="Schwitalla J."/>
            <person name="Benndorf R."/>
            <person name="Martin K."/>
            <person name="De Beer W."/>
            <person name="Kaster A.-K."/>
            <person name="Vollmers J."/>
            <person name="Poulsen M."/>
            <person name="Beemelmanns C."/>
        </authorList>
    </citation>
    <scope>NUCLEOTIDE SEQUENCE [LARGE SCALE GENOMIC DNA]</scope>
    <source>
        <strain evidence="2 3">RB5</strain>
    </source>
</reference>
<dbReference type="EMBL" id="WEGJ01000020">
    <property type="protein sequence ID" value="MQY14346.1"/>
    <property type="molecule type" value="Genomic_DNA"/>
</dbReference>
<dbReference type="SUPFAM" id="SSF55846">
    <property type="entry name" value="N-acetylmuramoyl-L-alanine amidase-like"/>
    <property type="match status" value="1"/>
</dbReference>
<dbReference type="Gene3D" id="3.40.80.10">
    <property type="entry name" value="Peptidoglycan recognition protein-like"/>
    <property type="match status" value="1"/>
</dbReference>
<accession>A0A7K0CLI5</accession>
<name>A0A7K0CLI5_9ACTN</name>
<dbReference type="SMART" id="SM00644">
    <property type="entry name" value="Ami_2"/>
    <property type="match status" value="1"/>
</dbReference>
<sequence>MATPLSPARLLAVLRAEGCTVREIRSWRTHERDDETGRAFGPVRGVMCHHTGPYTTESGLIDMVYDGRTGLPGPLAHGVIDTSGVVWLMSSGRANHAGGGDPGVLSAVTGESYGDYPPPSHYHEGSPGAADGNDAFYGFECVNRGDGKDNWPRAQYTAMIRAHAAICRAYGWGAKSVIGHKEWSDQKPDPRGIDMKAFRRDVAACLALPAGDWDDISPLTATDAKRVWNLDFVPAPAASTENPTWAPASYLRDTLLRAQAIEARLSALPDLPDAQVDAIAAALAAHPTLADEIAAKVAEKLASRSGN</sequence>
<dbReference type="GO" id="GO:0009253">
    <property type="term" value="P:peptidoglycan catabolic process"/>
    <property type="evidence" value="ECO:0007669"/>
    <property type="project" value="InterPro"/>
</dbReference>
<keyword evidence="3" id="KW-1185">Reference proteome</keyword>
<dbReference type="Proteomes" id="UP000466345">
    <property type="component" value="Unassembled WGS sequence"/>
</dbReference>